<keyword evidence="4" id="KW-1185">Reference proteome</keyword>
<proteinExistence type="predicted"/>
<feature type="region of interest" description="Disordered" evidence="1">
    <location>
        <begin position="140"/>
        <end position="174"/>
    </location>
</feature>
<gene>
    <name evidence="3" type="ORF">CHLRE_02g083350v5</name>
</gene>
<dbReference type="EMBL" id="CM008963">
    <property type="protein sequence ID" value="PNW86356.1"/>
    <property type="molecule type" value="Genomic_DNA"/>
</dbReference>
<dbReference type="Gramene" id="PNW86356">
    <property type="protein sequence ID" value="PNW86356"/>
    <property type="gene ID" value="CHLRE_02g083350v5"/>
</dbReference>
<dbReference type="Proteomes" id="UP000006906">
    <property type="component" value="Chromosome 2"/>
</dbReference>
<dbReference type="InterPro" id="IPR003611">
    <property type="entry name" value="NUMOD3"/>
</dbReference>
<dbReference type="GO" id="GO:0003677">
    <property type="term" value="F:DNA binding"/>
    <property type="evidence" value="ECO:0007669"/>
    <property type="project" value="InterPro"/>
</dbReference>
<dbReference type="InParanoid" id="A8I870"/>
<reference evidence="3 4" key="1">
    <citation type="journal article" date="2007" name="Science">
        <title>The Chlamydomonas genome reveals the evolution of key animal and plant functions.</title>
        <authorList>
            <person name="Merchant S.S."/>
            <person name="Prochnik S.E."/>
            <person name="Vallon O."/>
            <person name="Harris E.H."/>
            <person name="Karpowicz S.J."/>
            <person name="Witman G.B."/>
            <person name="Terry A."/>
            <person name="Salamov A."/>
            <person name="Fritz-Laylin L.K."/>
            <person name="Marechal-Drouard L."/>
            <person name="Marshall W.F."/>
            <person name="Qu L.H."/>
            <person name="Nelson D.R."/>
            <person name="Sanderfoot A.A."/>
            <person name="Spalding M.H."/>
            <person name="Kapitonov V.V."/>
            <person name="Ren Q."/>
            <person name="Ferris P."/>
            <person name="Lindquist E."/>
            <person name="Shapiro H."/>
            <person name="Lucas S.M."/>
            <person name="Grimwood J."/>
            <person name="Schmutz J."/>
            <person name="Cardol P."/>
            <person name="Cerutti H."/>
            <person name="Chanfreau G."/>
            <person name="Chen C.L."/>
            <person name="Cognat V."/>
            <person name="Croft M.T."/>
            <person name="Dent R."/>
            <person name="Dutcher S."/>
            <person name="Fernandez E."/>
            <person name="Fukuzawa H."/>
            <person name="Gonzalez-Ballester D."/>
            <person name="Gonzalez-Halphen D."/>
            <person name="Hallmann A."/>
            <person name="Hanikenne M."/>
            <person name="Hippler M."/>
            <person name="Inwood W."/>
            <person name="Jabbari K."/>
            <person name="Kalanon M."/>
            <person name="Kuras R."/>
            <person name="Lefebvre P.A."/>
            <person name="Lemaire S.D."/>
            <person name="Lobanov A.V."/>
            <person name="Lohr M."/>
            <person name="Manuell A."/>
            <person name="Meier I."/>
            <person name="Mets L."/>
            <person name="Mittag M."/>
            <person name="Mittelmeier T."/>
            <person name="Moroney J.V."/>
            <person name="Moseley J."/>
            <person name="Napoli C."/>
            <person name="Nedelcu A.M."/>
            <person name="Niyogi K."/>
            <person name="Novoselov S.V."/>
            <person name="Paulsen I.T."/>
            <person name="Pazour G."/>
            <person name="Purton S."/>
            <person name="Ral J.P."/>
            <person name="Riano-Pachon D.M."/>
            <person name="Riekhof W."/>
            <person name="Rymarquis L."/>
            <person name="Schroda M."/>
            <person name="Stern D."/>
            <person name="Umen J."/>
            <person name="Willows R."/>
            <person name="Wilson N."/>
            <person name="Zimmer S.L."/>
            <person name="Allmer J."/>
            <person name="Balk J."/>
            <person name="Bisova K."/>
            <person name="Chen C.J."/>
            <person name="Elias M."/>
            <person name="Gendler K."/>
            <person name="Hauser C."/>
            <person name="Lamb M.R."/>
            <person name="Ledford H."/>
            <person name="Long J.C."/>
            <person name="Minagawa J."/>
            <person name="Page M.D."/>
            <person name="Pan J."/>
            <person name="Pootakham W."/>
            <person name="Roje S."/>
            <person name="Rose A."/>
            <person name="Stahlberg E."/>
            <person name="Terauchi A.M."/>
            <person name="Yang P."/>
            <person name="Ball S."/>
            <person name="Bowler C."/>
            <person name="Dieckmann C.L."/>
            <person name="Gladyshev V.N."/>
            <person name="Green P."/>
            <person name="Jorgensen R."/>
            <person name="Mayfield S."/>
            <person name="Mueller-Roeber B."/>
            <person name="Rajamani S."/>
            <person name="Sayre R.T."/>
            <person name="Brokstein P."/>
            <person name="Dubchak I."/>
            <person name="Goodstein D."/>
            <person name="Hornick L."/>
            <person name="Huang Y.W."/>
            <person name="Jhaveri J."/>
            <person name="Luo Y."/>
            <person name="Martinez D."/>
            <person name="Ngau W.C."/>
            <person name="Otillar B."/>
            <person name="Poliakov A."/>
            <person name="Porter A."/>
            <person name="Szajkowski L."/>
            <person name="Werner G."/>
            <person name="Zhou K."/>
            <person name="Grigoriev I.V."/>
            <person name="Rokhsar D.S."/>
            <person name="Grossman A.R."/>
        </authorList>
    </citation>
    <scope>NUCLEOTIDE SEQUENCE [LARGE SCALE GENOMIC DNA]</scope>
    <source>
        <strain evidence="4">CC-503</strain>
    </source>
</reference>
<feature type="compositionally biased region" description="Low complexity" evidence="1">
    <location>
        <begin position="155"/>
        <end position="166"/>
    </location>
</feature>
<name>A8I870_CHLRE</name>
<dbReference type="HOGENOM" id="CLU_1542246_0_0_1"/>
<feature type="domain" description="Nuclease associated modular" evidence="2">
    <location>
        <begin position="116"/>
        <end position="130"/>
    </location>
</feature>
<dbReference type="AlphaFoldDB" id="A8I870"/>
<feature type="domain" description="Nuclease associated modular" evidence="2">
    <location>
        <begin position="131"/>
        <end position="147"/>
    </location>
</feature>
<accession>A8I870</accession>
<organism evidence="3 4">
    <name type="scientific">Chlamydomonas reinhardtii</name>
    <name type="common">Chlamydomonas smithii</name>
    <dbReference type="NCBI Taxonomy" id="3055"/>
    <lineage>
        <taxon>Eukaryota</taxon>
        <taxon>Viridiplantae</taxon>
        <taxon>Chlorophyta</taxon>
        <taxon>core chlorophytes</taxon>
        <taxon>Chlorophyceae</taxon>
        <taxon>CS clade</taxon>
        <taxon>Chlamydomonadales</taxon>
        <taxon>Chlamydomonadaceae</taxon>
        <taxon>Chlamydomonas</taxon>
    </lineage>
</organism>
<dbReference type="Pfam" id="PF07460">
    <property type="entry name" value="NUMOD3"/>
    <property type="match status" value="1"/>
</dbReference>
<feature type="domain" description="Nuclease associated modular" evidence="2">
    <location>
        <begin position="148"/>
        <end position="164"/>
    </location>
</feature>
<dbReference type="GeneID" id="5727340"/>
<evidence type="ECO:0000259" key="2">
    <source>
        <dbReference type="SMART" id="SM00496"/>
    </source>
</evidence>
<dbReference type="SMART" id="SM00496">
    <property type="entry name" value="IENR2"/>
    <property type="match status" value="3"/>
</dbReference>
<dbReference type="RefSeq" id="XP_001701905.1">
    <property type="nucleotide sequence ID" value="XM_001701853.3"/>
</dbReference>
<protein>
    <recommendedName>
        <fullName evidence="2">Nuclease associated modular domain-containing protein</fullName>
    </recommendedName>
</protein>
<dbReference type="KEGG" id="cre:CHLRE_02g083350v5"/>
<dbReference type="PaxDb" id="3055-EDP06880"/>
<sequence length="174" mass="18874">MSLRTYSHQLAALDAKAVKAWLQDASWKGRANKNNPRFYADVPADDSGPFAAIRKAIIDAINKAERKKRQKGKKCALVKMYAIFTKTGGFHAPHGDGSRRGMAGYKLRYVMKVGGTGKTGKTKAKISAAKKGVKRTAATKAKISAAMKGKKRTAATKAKMSAAMKGNTNRMKKR</sequence>
<evidence type="ECO:0000256" key="1">
    <source>
        <dbReference type="SAM" id="MobiDB-lite"/>
    </source>
</evidence>
<evidence type="ECO:0000313" key="3">
    <source>
        <dbReference type="EMBL" id="PNW86356.1"/>
    </source>
</evidence>
<evidence type="ECO:0000313" key="4">
    <source>
        <dbReference type="Proteomes" id="UP000006906"/>
    </source>
</evidence>